<dbReference type="EMBL" id="CP071091">
    <property type="protein sequence ID" value="QSQ15610.1"/>
    <property type="molecule type" value="Genomic_DNA"/>
</dbReference>
<proteinExistence type="predicted"/>
<accession>A0ABX7NDC1</accession>
<dbReference type="RefSeq" id="WP_206717307.1">
    <property type="nucleotide sequence ID" value="NZ_CP071091.1"/>
</dbReference>
<protein>
    <recommendedName>
        <fullName evidence="3">DPH-type MB domain-containing protein</fullName>
    </recommendedName>
</protein>
<keyword evidence="2" id="KW-1185">Reference proteome</keyword>
<evidence type="ECO:0008006" key="3">
    <source>
        <dbReference type="Google" id="ProtNLM"/>
    </source>
</evidence>
<reference evidence="1 2" key="1">
    <citation type="submission" date="2021-02" db="EMBL/GenBank/DDBJ databases">
        <title>De Novo genome assembly of isolated myxobacteria.</title>
        <authorList>
            <person name="Stevens D.C."/>
        </authorList>
    </citation>
    <scope>NUCLEOTIDE SEQUENCE [LARGE SCALE GENOMIC DNA]</scope>
    <source>
        <strain evidence="1 2">SCHIC003</strain>
    </source>
</reference>
<evidence type="ECO:0000313" key="1">
    <source>
        <dbReference type="EMBL" id="QSQ15610.1"/>
    </source>
</evidence>
<organism evidence="1 2">
    <name type="scientific">Myxococcus landrumensis</name>
    <dbReference type="NCBI Taxonomy" id="2813577"/>
    <lineage>
        <taxon>Bacteria</taxon>
        <taxon>Pseudomonadati</taxon>
        <taxon>Myxococcota</taxon>
        <taxon>Myxococcia</taxon>
        <taxon>Myxococcales</taxon>
        <taxon>Cystobacterineae</taxon>
        <taxon>Myxococcaceae</taxon>
        <taxon>Myxococcus</taxon>
    </lineage>
</organism>
<dbReference type="Proteomes" id="UP000663090">
    <property type="component" value="Chromosome"/>
</dbReference>
<evidence type="ECO:0000313" key="2">
    <source>
        <dbReference type="Proteomes" id="UP000663090"/>
    </source>
</evidence>
<name>A0ABX7NDC1_9BACT</name>
<gene>
    <name evidence="1" type="ORF">JY572_05960</name>
</gene>
<sequence>MALKRKGRHYVGDSREDIRESLARYSKENGYPVERMTDLRCPCGTEVLSLLMDEETGAAVQTCTRCEEQVPLADSLEFLDDAELEESSCVCGGTGFEVVEGVAFYAGSTDVRWYYLGCRCPACGVTGCYGDWKTP</sequence>